<evidence type="ECO:0000256" key="3">
    <source>
        <dbReference type="ARBA" id="ARBA00022670"/>
    </source>
</evidence>
<dbReference type="NCBIfam" id="TIGR00706">
    <property type="entry name" value="SppA_dom"/>
    <property type="match status" value="1"/>
</dbReference>
<keyword evidence="4" id="KW-0378">Hydrolase</keyword>
<dbReference type="Pfam" id="PF01343">
    <property type="entry name" value="Peptidase_S49"/>
    <property type="match status" value="2"/>
</dbReference>
<dbReference type="InterPro" id="IPR047217">
    <property type="entry name" value="S49_SppA_67K_type_N"/>
</dbReference>
<reference evidence="8 9" key="1">
    <citation type="submission" date="2021-07" db="EMBL/GenBank/DDBJ databases">
        <title>Genomic diversity and antimicrobial resistance of Prevotella spp. isolated from chronic lung disease airways.</title>
        <authorList>
            <person name="Webb K.A."/>
            <person name="Olagoke O.S."/>
            <person name="Baird T."/>
            <person name="Neill J."/>
            <person name="Pham A."/>
            <person name="Wells T.J."/>
            <person name="Ramsay K.A."/>
            <person name="Bell S.C."/>
            <person name="Sarovich D.S."/>
            <person name="Price E.P."/>
        </authorList>
    </citation>
    <scope>NUCLEOTIDE SEQUENCE [LARGE SCALE GENOMIC DNA]</scope>
    <source>
        <strain evidence="8 9">SCHI0011.S.12</strain>
    </source>
</reference>
<gene>
    <name evidence="8" type="primary">sppA</name>
    <name evidence="8" type="ORF">KZO38_01380</name>
</gene>
<dbReference type="PIRSF" id="PIRSF001217">
    <property type="entry name" value="Protease_4_SppA"/>
    <property type="match status" value="1"/>
</dbReference>
<keyword evidence="6" id="KW-0472">Membrane</keyword>
<evidence type="ECO:0000313" key="9">
    <source>
        <dbReference type="Proteomes" id="UP000788426"/>
    </source>
</evidence>
<dbReference type="CDD" id="cd07023">
    <property type="entry name" value="S49_Sppa_N_C"/>
    <property type="match status" value="1"/>
</dbReference>
<comment type="caution">
    <text evidence="8">The sequence shown here is derived from an EMBL/GenBank/DDBJ whole genome shotgun (WGS) entry which is preliminary data.</text>
</comment>
<feature type="domain" description="Peptidase S49" evidence="7">
    <location>
        <begin position="372"/>
        <end position="524"/>
    </location>
</feature>
<dbReference type="InterPro" id="IPR004634">
    <property type="entry name" value="Pept_S49_pIV"/>
</dbReference>
<protein>
    <submittedName>
        <fullName evidence="8">Signal peptide peptidase SppA</fullName>
    </submittedName>
</protein>
<dbReference type="InterPro" id="IPR004635">
    <property type="entry name" value="Pept_S49_SppA"/>
</dbReference>
<dbReference type="CDD" id="cd07018">
    <property type="entry name" value="S49_SppA_67K_type"/>
    <property type="match status" value="1"/>
</dbReference>
<dbReference type="InterPro" id="IPR002142">
    <property type="entry name" value="Peptidase_S49"/>
</dbReference>
<dbReference type="NCBIfam" id="TIGR00705">
    <property type="entry name" value="SppA_67K"/>
    <property type="match status" value="1"/>
</dbReference>
<evidence type="ECO:0000256" key="6">
    <source>
        <dbReference type="ARBA" id="ARBA00023136"/>
    </source>
</evidence>
<name>A0ABS6YCI0_9BACT</name>
<evidence type="ECO:0000256" key="2">
    <source>
        <dbReference type="ARBA" id="ARBA00008683"/>
    </source>
</evidence>
<accession>A0ABS6YCI0</accession>
<evidence type="ECO:0000256" key="1">
    <source>
        <dbReference type="ARBA" id="ARBA00004370"/>
    </source>
</evidence>
<evidence type="ECO:0000313" key="8">
    <source>
        <dbReference type="EMBL" id="MBW4768423.1"/>
    </source>
</evidence>
<feature type="domain" description="Peptidase S49" evidence="7">
    <location>
        <begin position="122"/>
        <end position="267"/>
    </location>
</feature>
<keyword evidence="5" id="KW-0720">Serine protease</keyword>
<evidence type="ECO:0000256" key="4">
    <source>
        <dbReference type="ARBA" id="ARBA00022801"/>
    </source>
</evidence>
<organism evidence="8 9">
    <name type="scientific">Hoylesella nanceiensis</name>
    <dbReference type="NCBI Taxonomy" id="425941"/>
    <lineage>
        <taxon>Bacteria</taxon>
        <taxon>Pseudomonadati</taxon>
        <taxon>Bacteroidota</taxon>
        <taxon>Bacteroidia</taxon>
        <taxon>Bacteroidales</taxon>
        <taxon>Prevotellaceae</taxon>
        <taxon>Hoylesella</taxon>
    </lineage>
</organism>
<comment type="subcellular location">
    <subcellularLocation>
        <location evidence="1">Membrane</location>
    </subcellularLocation>
</comment>
<evidence type="ECO:0000256" key="5">
    <source>
        <dbReference type="ARBA" id="ARBA00022825"/>
    </source>
</evidence>
<comment type="similarity">
    <text evidence="2">Belongs to the peptidase S49 family.</text>
</comment>
<dbReference type="PANTHER" id="PTHR33209:SF1">
    <property type="entry name" value="PEPTIDASE S49 DOMAIN-CONTAINING PROTEIN"/>
    <property type="match status" value="1"/>
</dbReference>
<keyword evidence="3" id="KW-0645">Protease</keyword>
<dbReference type="PANTHER" id="PTHR33209">
    <property type="entry name" value="PROTEASE 4"/>
    <property type="match status" value="1"/>
</dbReference>
<dbReference type="EMBL" id="JAHXCT010000001">
    <property type="protein sequence ID" value="MBW4768423.1"/>
    <property type="molecule type" value="Genomic_DNA"/>
</dbReference>
<dbReference type="RefSeq" id="WP_219479179.1">
    <property type="nucleotide sequence ID" value="NZ_JAHXCT010000001.1"/>
</dbReference>
<keyword evidence="9" id="KW-1185">Reference proteome</keyword>
<dbReference type="Proteomes" id="UP000788426">
    <property type="component" value="Unassembled WGS sequence"/>
</dbReference>
<dbReference type="InterPro" id="IPR047272">
    <property type="entry name" value="S49_SppA_C"/>
</dbReference>
<evidence type="ECO:0000259" key="7">
    <source>
        <dbReference type="Pfam" id="PF01343"/>
    </source>
</evidence>
<proteinExistence type="inferred from homology"/>
<sequence>MKSFFKSVLATITGLIIFSVIAFILFTISFAGMVASSSSKVSIKKNTVLVLNLSGTIEEQTKENILGQITGNTVNSLGLDQLLSGIQKAKDNDDIKGIYIEAGLLNSGYATLQEVRNALLDFRNSGKWIVAYGDEYTQGAYYVASVANKVLINPEGMLDWHGLAAQPMFIKDAVAKVGVRYNVIKVGKYKSATEMYTEEQMSDANKEQVGRFLNGTWQVLCQSVAKSRGVEVDSLNAYADRLIALEAATQLLSYKLVDGLVYTDQIKPIINKLLGQEPTDVINQVGISDMQQIENSTSDKNEIAVYYAQGTITQNQAAGLFAQGNDIVSQTMCTDLEKLMNDDDVKAVVIRINSGGGDAYASEQIWHQVTELKAKKPVVISMGDYAASGAYYLSCNANWIIAQPTTLTGSIGIFGVIPDFSGLVNGKLGVKFDEIQTNKNSSFGNVFARPLNQDEVKYLTAKIQRGYSLFRKRVADGRRLTIDQVEEIAQGHVWLGSDALKIHLVDQLGGLNEAVAKAAQLAKLSNYSTNNYPAKASWFDMFKEEGGRNSYIDEQLRLTLGDLYEPLAMVRVAKQRQMMQAQLPYVLNIK</sequence>